<dbReference type="Pfam" id="PF00651">
    <property type="entry name" value="BTB"/>
    <property type="match status" value="1"/>
</dbReference>
<dbReference type="InterPro" id="IPR000210">
    <property type="entry name" value="BTB/POZ_dom"/>
</dbReference>
<dbReference type="InterPro" id="IPR051481">
    <property type="entry name" value="BTB-POZ/Galectin-3-binding"/>
</dbReference>
<reference evidence="3 4" key="1">
    <citation type="submission" date="2019-07" db="EMBL/GenBank/DDBJ databases">
        <title>Genomes of Cafeteria roenbergensis.</title>
        <authorList>
            <person name="Fischer M.G."/>
            <person name="Hackl T."/>
            <person name="Roman M."/>
        </authorList>
    </citation>
    <scope>NUCLEOTIDE SEQUENCE [LARGE SCALE GENOMIC DNA]</scope>
    <source>
        <strain evidence="3 4">RCC970-E3</strain>
    </source>
</reference>
<protein>
    <recommendedName>
        <fullName evidence="2">BTB domain-containing protein</fullName>
    </recommendedName>
</protein>
<dbReference type="SUPFAM" id="SSF54695">
    <property type="entry name" value="POZ domain"/>
    <property type="match status" value="1"/>
</dbReference>
<feature type="compositionally biased region" description="Low complexity" evidence="1">
    <location>
        <begin position="481"/>
        <end position="491"/>
    </location>
</feature>
<dbReference type="Gene3D" id="3.30.710.10">
    <property type="entry name" value="Potassium Channel Kv1.1, Chain A"/>
    <property type="match status" value="1"/>
</dbReference>
<dbReference type="SMART" id="SM00225">
    <property type="entry name" value="BTB"/>
    <property type="match status" value="1"/>
</dbReference>
<name>A0A5A8DP52_CAFRO</name>
<feature type="compositionally biased region" description="Low complexity" evidence="1">
    <location>
        <begin position="791"/>
        <end position="809"/>
    </location>
</feature>
<dbReference type="PROSITE" id="PS50097">
    <property type="entry name" value="BTB"/>
    <property type="match status" value="1"/>
</dbReference>
<sequence length="1149" mass="118113">MAATAEPEEWVRGEHSEDEDDGVQQVPLESEPHVTNHAKTVAVFKRLMADDKFADLVLVVGPTKQRMAAHKFVLMTRSTVLRSMLSGEWRETKAGEISLPEDSPEVWKELLAHAYTSKWSNAPSLLLDVKDYADRYGFGDLADDCGERISAMLSGEPENVMTMAAKAVAMANPVIRDLAFSSAFLNTATALRSEGILRLDRDALLTFVSDPRCATDEVDVFRAVVRWGLNQMAIAHAEGKGPSPIGRSKEDLEAAYSFLSHDIPGRAEAQEKCVGGGELEFEPAARGSSLAREARRRGKAFIPPHEMHSADVPDDASFLSLTDAQMAGLGPKLRAMRLRAKDTLQHSVVQTAEPADLREVLGEVLDAAVGVRGRGRLADNSDSVMTSAAWPNGGKGGYNYKTGSGGGSSLVTSELHDGKVLVGAGGGGGGTAAHSWSSGGGGGGGCKDGKMGQGGHGQMRTAEALRIGSDGGGNGGKDDSNGSGSAGESSHGAGGLSGSSTNANGGDGGEAFVLESAGVVLLSKINATSAGAVACDESGKSAGGGGGPGDCKRGSHGLVIIENSASGKRLKFEFSEKEPAVVCFEDFTRRPAKDSPRRQQGGGTLFDGLRSARVSKDVLELLNQHGAGIRVNDFGFLLSKLMQLEASPAGGRGSAAGKLSTDARRVMEVAARQLPALLRDAIAAPAKGGSARQHSKARFSALSNVIEAFHTAAGGDEEVLELAAAAAAESLAAGHPASVSRSASGLAAHGHLRGPFLAALASRVEAEAAAQLLARGASPPTPAAADEGDEASAAPAPRSPASPAAAAAGRSEEAAATAAKAALAALPAEPMDGFALLVTCTAAVGVLQRSPPSLAEDVAAAWRLVTAADEALPLLLPATQPRRRAANCVSAVDVVGRAIVGAPSPAEARALLSSSAVLSSDWVIRTEAFNAVAAELGGRIAEASRHAAASGAMTMDFASHLLFCAGRLPLPASQRRDLVATLKPVILKALKGAATGQAIDQRDVPRALAGLAQARADDSELTTALLRHFVNHSDDCTAVNALMVLQAVNTLVSPPAVLLEKAMHRADDVICLAARKDDSGLTPGFAASALVLLVSELGMVSSQAALSLVPVLRRTASSLTPELARDAQAAVLEVIRHRTKGGGAAGDRA</sequence>
<gene>
    <name evidence="3" type="ORF">FNF28_02961</name>
</gene>
<dbReference type="PANTHER" id="PTHR24410:SF23">
    <property type="entry name" value="BTB DOMAIN-CONTAINING PROTEIN-RELATED"/>
    <property type="match status" value="1"/>
</dbReference>
<dbReference type="InterPro" id="IPR011333">
    <property type="entry name" value="SKP1/BTB/POZ_sf"/>
</dbReference>
<comment type="caution">
    <text evidence="3">The sequence shown here is derived from an EMBL/GenBank/DDBJ whole genome shotgun (WGS) entry which is preliminary data.</text>
</comment>
<dbReference type="EMBL" id="VLTL01000036">
    <property type="protein sequence ID" value="KAA0167038.1"/>
    <property type="molecule type" value="Genomic_DNA"/>
</dbReference>
<feature type="region of interest" description="Disordered" evidence="1">
    <location>
        <begin position="1"/>
        <end position="26"/>
    </location>
</feature>
<dbReference type="PANTHER" id="PTHR24410">
    <property type="entry name" value="HL07962P-RELATED"/>
    <property type="match status" value="1"/>
</dbReference>
<proteinExistence type="predicted"/>
<evidence type="ECO:0000313" key="3">
    <source>
        <dbReference type="EMBL" id="KAA0167038.1"/>
    </source>
</evidence>
<evidence type="ECO:0000313" key="4">
    <source>
        <dbReference type="Proteomes" id="UP000324907"/>
    </source>
</evidence>
<feature type="compositionally biased region" description="Gly residues" evidence="1">
    <location>
        <begin position="438"/>
        <end position="457"/>
    </location>
</feature>
<evidence type="ECO:0000256" key="1">
    <source>
        <dbReference type="SAM" id="MobiDB-lite"/>
    </source>
</evidence>
<accession>A0A5A8DP52</accession>
<dbReference type="AlphaFoldDB" id="A0A5A8DP52"/>
<feature type="region of interest" description="Disordered" evidence="1">
    <location>
        <begin position="773"/>
        <end position="809"/>
    </location>
</feature>
<evidence type="ECO:0000259" key="2">
    <source>
        <dbReference type="PROSITE" id="PS50097"/>
    </source>
</evidence>
<dbReference type="Proteomes" id="UP000324907">
    <property type="component" value="Unassembled WGS sequence"/>
</dbReference>
<feature type="domain" description="BTB" evidence="2">
    <location>
        <begin position="54"/>
        <end position="123"/>
    </location>
</feature>
<feature type="region of interest" description="Disordered" evidence="1">
    <location>
        <begin position="427"/>
        <end position="502"/>
    </location>
</feature>
<dbReference type="CDD" id="cd18186">
    <property type="entry name" value="BTB_POZ_ZBTB_KLHL-like"/>
    <property type="match status" value="1"/>
</dbReference>
<organism evidence="3 4">
    <name type="scientific">Cafeteria roenbergensis</name>
    <name type="common">Marine flagellate</name>
    <dbReference type="NCBI Taxonomy" id="33653"/>
    <lineage>
        <taxon>Eukaryota</taxon>
        <taxon>Sar</taxon>
        <taxon>Stramenopiles</taxon>
        <taxon>Bigyra</taxon>
        <taxon>Opalozoa</taxon>
        <taxon>Bicosoecida</taxon>
        <taxon>Cafeteriaceae</taxon>
        <taxon>Cafeteria</taxon>
    </lineage>
</organism>